<dbReference type="EMBL" id="SNZB01000005">
    <property type="protein sequence ID" value="TDR18382.1"/>
    <property type="molecule type" value="Genomic_DNA"/>
</dbReference>
<evidence type="ECO:0000313" key="2">
    <source>
        <dbReference type="EMBL" id="TDR18382.1"/>
    </source>
</evidence>
<organism evidence="2 3">
    <name type="scientific">Marinicella litoralis</name>
    <dbReference type="NCBI Taxonomy" id="644220"/>
    <lineage>
        <taxon>Bacteria</taxon>
        <taxon>Pseudomonadati</taxon>
        <taxon>Pseudomonadota</taxon>
        <taxon>Gammaproteobacteria</taxon>
        <taxon>Lysobacterales</taxon>
        <taxon>Marinicellaceae</taxon>
        <taxon>Marinicella</taxon>
    </lineage>
</organism>
<dbReference type="Proteomes" id="UP000295724">
    <property type="component" value="Unassembled WGS sequence"/>
</dbReference>
<evidence type="ECO:0000256" key="1">
    <source>
        <dbReference type="SAM" id="Phobius"/>
    </source>
</evidence>
<gene>
    <name evidence="2" type="ORF">C8D91_2299</name>
</gene>
<keyword evidence="1" id="KW-0472">Membrane</keyword>
<keyword evidence="3" id="KW-1185">Reference proteome</keyword>
<keyword evidence="1" id="KW-1133">Transmembrane helix</keyword>
<reference evidence="2 3" key="1">
    <citation type="submission" date="2019-03" db="EMBL/GenBank/DDBJ databases">
        <title>Genomic Encyclopedia of Type Strains, Phase IV (KMG-IV): sequencing the most valuable type-strain genomes for metagenomic binning, comparative biology and taxonomic classification.</title>
        <authorList>
            <person name="Goeker M."/>
        </authorList>
    </citation>
    <scope>NUCLEOTIDE SEQUENCE [LARGE SCALE GENOMIC DNA]</scope>
    <source>
        <strain evidence="2 3">DSM 25488</strain>
    </source>
</reference>
<keyword evidence="1" id="KW-0812">Transmembrane</keyword>
<protein>
    <submittedName>
        <fullName evidence="2">Uncharacterized protein</fullName>
    </submittedName>
</protein>
<evidence type="ECO:0000313" key="3">
    <source>
        <dbReference type="Proteomes" id="UP000295724"/>
    </source>
</evidence>
<comment type="caution">
    <text evidence="2">The sequence shown here is derived from an EMBL/GenBank/DDBJ whole genome shotgun (WGS) entry which is preliminary data.</text>
</comment>
<dbReference type="AlphaFoldDB" id="A0A4R6XG79"/>
<feature type="transmembrane region" description="Helical" evidence="1">
    <location>
        <begin position="7"/>
        <end position="26"/>
    </location>
</feature>
<name>A0A4R6XG79_9GAMM</name>
<accession>A0A4R6XG79</accession>
<dbReference type="RefSeq" id="WP_099019616.1">
    <property type="nucleotide sequence ID" value="NZ_NIHB01000003.1"/>
</dbReference>
<sequence length="152" mass="16792">MASSKSLPFLAIAGLILVIAVVWNIFNDDSTVVESTTKTETMMDKGTAKMANNSSKVQNTSEPKAVKQSKPVAVLPNVYAHLEDMPIEEAQAEAEKLGQKHMKFAMRYNTPDKALKALQSFRDMNQTDQASALISYMQLSFPETQIPPELLD</sequence>
<proteinExistence type="predicted"/>